<evidence type="ECO:0000313" key="3">
    <source>
        <dbReference type="Proteomes" id="UP000248798"/>
    </source>
</evidence>
<sequence>MKKAIQYCPSCRGKLVVRRACPLVIICCDACGKIYPQDKYKELIDDYWEEKLANIPVNRL</sequence>
<dbReference type="EMBL" id="CP036313">
    <property type="protein sequence ID" value="QBH13643.1"/>
    <property type="molecule type" value="Genomic_DNA"/>
</dbReference>
<evidence type="ECO:0000313" key="1">
    <source>
        <dbReference type="EMBL" id="QBH13643.1"/>
    </source>
</evidence>
<dbReference type="Proteomes" id="UP000248798">
    <property type="component" value="Unassembled WGS sequence"/>
</dbReference>
<protein>
    <submittedName>
        <fullName evidence="2">Uncharacterized protein</fullName>
    </submittedName>
</protein>
<keyword evidence="4" id="KW-1185">Reference proteome</keyword>
<dbReference type="Proteomes" id="UP000293902">
    <property type="component" value="Chromosome"/>
</dbReference>
<evidence type="ECO:0000313" key="4">
    <source>
        <dbReference type="Proteomes" id="UP000293902"/>
    </source>
</evidence>
<gene>
    <name evidence="2" type="ORF">DO021_15070</name>
    <name evidence="1" type="ORF">EYB58_12335</name>
</gene>
<reference evidence="1 4" key="2">
    <citation type="submission" date="2019-02" db="EMBL/GenBank/DDBJ databases">
        <title>Complete genome sequence of Desulfobacter hydrogenophilus AcRS1.</title>
        <authorList>
            <person name="Marietou A."/>
            <person name="Lund M.B."/>
            <person name="Marshall I.P.G."/>
            <person name="Schreiber L."/>
            <person name="Jorgensen B."/>
        </authorList>
    </citation>
    <scope>NUCLEOTIDE SEQUENCE [LARGE SCALE GENOMIC DNA]</scope>
    <source>
        <strain evidence="1 4">AcRS1</strain>
    </source>
</reference>
<dbReference type="RefSeq" id="WP_111958140.1">
    <property type="nucleotide sequence ID" value="NZ_CP036313.1"/>
</dbReference>
<dbReference type="NCBIfam" id="NF041197">
    <property type="entry name" value="CxxC_Se_CxxC"/>
    <property type="match status" value="1"/>
</dbReference>
<reference evidence="2 3" key="1">
    <citation type="submission" date="2018-06" db="EMBL/GenBank/DDBJ databases">
        <title>Complete Genome Sequence of Desulfobacter hydrogenophilus (DSM3380).</title>
        <authorList>
            <person name="Marietou A."/>
            <person name="Schreiber L."/>
            <person name="Marshall I."/>
            <person name="Jorgensen B."/>
        </authorList>
    </citation>
    <scope>NUCLEOTIDE SEQUENCE [LARGE SCALE GENOMIC DNA]</scope>
    <source>
        <strain evidence="2 3">DSM 3380</strain>
    </source>
</reference>
<dbReference type="AlphaFoldDB" id="A0A328FCJ7"/>
<accession>A0A328FCJ7</accession>
<dbReference type="EMBL" id="QLNI01000031">
    <property type="protein sequence ID" value="RAM01132.1"/>
    <property type="molecule type" value="Genomic_DNA"/>
</dbReference>
<dbReference type="OrthoDB" id="5421857at2"/>
<organism evidence="2 3">
    <name type="scientific">Desulfobacter hydrogenophilus</name>
    <dbReference type="NCBI Taxonomy" id="2291"/>
    <lineage>
        <taxon>Bacteria</taxon>
        <taxon>Pseudomonadati</taxon>
        <taxon>Thermodesulfobacteriota</taxon>
        <taxon>Desulfobacteria</taxon>
        <taxon>Desulfobacterales</taxon>
        <taxon>Desulfobacteraceae</taxon>
        <taxon>Desulfobacter</taxon>
    </lineage>
</organism>
<evidence type="ECO:0000313" key="2">
    <source>
        <dbReference type="EMBL" id="RAM01132.1"/>
    </source>
</evidence>
<name>A0A328FCJ7_9BACT</name>
<proteinExistence type="predicted"/>